<dbReference type="OrthoDB" id="267579at2"/>
<dbReference type="GO" id="GO:0016788">
    <property type="term" value="F:hydrolase activity, acting on ester bonds"/>
    <property type="evidence" value="ECO:0007669"/>
    <property type="project" value="InterPro"/>
</dbReference>
<keyword evidence="1" id="KW-0540">Nuclease</keyword>
<dbReference type="PANTHER" id="PTHR33146">
    <property type="entry name" value="ENDONUCLEASE 4"/>
    <property type="match status" value="1"/>
</dbReference>
<name>A0A5C5TV56_9GAMM</name>
<keyword evidence="4" id="KW-0378">Hydrolase</keyword>
<dbReference type="PANTHER" id="PTHR33146:SF26">
    <property type="entry name" value="ENDONUCLEASE 4"/>
    <property type="match status" value="1"/>
</dbReference>
<dbReference type="InterPro" id="IPR003154">
    <property type="entry name" value="S1/P1nuclease"/>
</dbReference>
<keyword evidence="6" id="KW-0325">Glycoprotein</keyword>
<evidence type="ECO:0000313" key="7">
    <source>
        <dbReference type="EMBL" id="TWT17684.1"/>
    </source>
</evidence>
<evidence type="ECO:0000256" key="1">
    <source>
        <dbReference type="ARBA" id="ARBA00022722"/>
    </source>
</evidence>
<dbReference type="SUPFAM" id="SSF48537">
    <property type="entry name" value="Phospholipase C/P1 nuclease"/>
    <property type="match status" value="1"/>
</dbReference>
<dbReference type="Proteomes" id="UP000315949">
    <property type="component" value="Unassembled WGS sequence"/>
</dbReference>
<dbReference type="GO" id="GO:0046872">
    <property type="term" value="F:metal ion binding"/>
    <property type="evidence" value="ECO:0007669"/>
    <property type="project" value="UniProtKB-KW"/>
</dbReference>
<evidence type="ECO:0000256" key="2">
    <source>
        <dbReference type="ARBA" id="ARBA00022723"/>
    </source>
</evidence>
<reference evidence="7 8" key="1">
    <citation type="submission" date="2019-07" db="EMBL/GenBank/DDBJ databases">
        <title>Luteimonas sp. YD-1 nov., isolated from acidic soil.</title>
        <authorList>
            <person name="Zhou J."/>
        </authorList>
    </citation>
    <scope>NUCLEOTIDE SEQUENCE [LARGE SCALE GENOMIC DNA]</scope>
    <source>
        <strain evidence="7 8">YD-1</strain>
    </source>
</reference>
<dbReference type="RefSeq" id="WP_146313255.1">
    <property type="nucleotide sequence ID" value="NZ_VOHE01000007.1"/>
</dbReference>
<dbReference type="GO" id="GO:0004519">
    <property type="term" value="F:endonuclease activity"/>
    <property type="evidence" value="ECO:0007669"/>
    <property type="project" value="UniProtKB-KW"/>
</dbReference>
<dbReference type="AlphaFoldDB" id="A0A5C5TV56"/>
<accession>A0A5C5TV56</accession>
<organism evidence="7 8">
    <name type="scientific">Luteimonas wenzhouensis</name>
    <dbReference type="NCBI Taxonomy" id="2599615"/>
    <lineage>
        <taxon>Bacteria</taxon>
        <taxon>Pseudomonadati</taxon>
        <taxon>Pseudomonadota</taxon>
        <taxon>Gammaproteobacteria</taxon>
        <taxon>Lysobacterales</taxon>
        <taxon>Lysobacteraceae</taxon>
        <taxon>Luteimonas</taxon>
    </lineage>
</organism>
<proteinExistence type="predicted"/>
<dbReference type="Pfam" id="PF02265">
    <property type="entry name" value="S1-P1_nuclease"/>
    <property type="match status" value="1"/>
</dbReference>
<keyword evidence="3" id="KW-0255">Endonuclease</keyword>
<dbReference type="GO" id="GO:0006308">
    <property type="term" value="P:DNA catabolic process"/>
    <property type="evidence" value="ECO:0007669"/>
    <property type="project" value="InterPro"/>
</dbReference>
<gene>
    <name evidence="7" type="ORF">FQY79_12560</name>
</gene>
<dbReference type="Gene3D" id="1.10.575.10">
    <property type="entry name" value="P1 Nuclease"/>
    <property type="match status" value="1"/>
</dbReference>
<dbReference type="GO" id="GO:0003676">
    <property type="term" value="F:nucleic acid binding"/>
    <property type="evidence" value="ECO:0007669"/>
    <property type="project" value="InterPro"/>
</dbReference>
<keyword evidence="5" id="KW-1015">Disulfide bond</keyword>
<evidence type="ECO:0000256" key="6">
    <source>
        <dbReference type="ARBA" id="ARBA00023180"/>
    </source>
</evidence>
<evidence type="ECO:0000313" key="8">
    <source>
        <dbReference type="Proteomes" id="UP000315949"/>
    </source>
</evidence>
<dbReference type="InterPro" id="IPR008947">
    <property type="entry name" value="PLipase_C/P1_nuclease_dom_sf"/>
</dbReference>
<dbReference type="CDD" id="cd11010">
    <property type="entry name" value="S1-P1_nuclease"/>
    <property type="match status" value="1"/>
</dbReference>
<comment type="caution">
    <text evidence="7">The sequence shown here is derived from an EMBL/GenBank/DDBJ whole genome shotgun (WGS) entry which is preliminary data.</text>
</comment>
<protein>
    <submittedName>
        <fullName evidence="7">S1/P1 nuclease</fullName>
    </submittedName>
</protein>
<evidence type="ECO:0000256" key="3">
    <source>
        <dbReference type="ARBA" id="ARBA00022759"/>
    </source>
</evidence>
<evidence type="ECO:0000256" key="4">
    <source>
        <dbReference type="ARBA" id="ARBA00022801"/>
    </source>
</evidence>
<dbReference type="EMBL" id="VOHE01000007">
    <property type="protein sequence ID" value="TWT17684.1"/>
    <property type="molecule type" value="Genomic_DNA"/>
</dbReference>
<sequence length="276" mass="29944">MRPTTPFAVLALVLALIWPAAAHAWGPLGHRLVARLAEARLDPAARAEVERLLAIEGHRSLADVANWADELRGHDPDLGRRSARWHYVNLGELGCRYDAQAACPGGNCVVEAIGAQAAILGDRGRSDAERLQALKFVVHFVGDIHQPMHAGYARDRGGNGFQINLHGRGSNLHALWDSGLLRSARLGEERYLQRLQAAKDGPRAARQDTSTPAQWAEQSCAIAVEAYPPRARIGDDYLDRHRPTAEDQLRIAGRRLSALLDRTLGAAPAPTASAAN</sequence>
<evidence type="ECO:0000256" key="5">
    <source>
        <dbReference type="ARBA" id="ARBA00023157"/>
    </source>
</evidence>
<keyword evidence="8" id="KW-1185">Reference proteome</keyword>
<keyword evidence="2" id="KW-0479">Metal-binding</keyword>